<evidence type="ECO:0000256" key="2">
    <source>
        <dbReference type="SAM" id="Phobius"/>
    </source>
</evidence>
<keyword evidence="2" id="KW-0812">Transmembrane</keyword>
<feature type="transmembrane region" description="Helical" evidence="2">
    <location>
        <begin position="21"/>
        <end position="38"/>
    </location>
</feature>
<keyword evidence="2" id="KW-0472">Membrane</keyword>
<gene>
    <name evidence="3" type="ORF">BFL38_03215</name>
</gene>
<evidence type="ECO:0000313" key="3">
    <source>
        <dbReference type="EMBL" id="OEJ13771.1"/>
    </source>
</evidence>
<sequence length="204" mass="22345">MNNIAERVKQYFSSNFGKLDGIISILSFIVTFILSVMYKNRIDISLLKGLLSGLITLGILFLIGMLLKRYLGDVIESSNSSTNMDIDYNPIDDNSITNNNSAGNADKASDEFNPDNISISADSINLDKRSNTDYHSSGADIGDIISGKPSASSSTNYSTTSSTSSMFPDKKVSDNEIRKEVQEDPEKVAKAVRTMMAKDEEDNK</sequence>
<evidence type="ECO:0000256" key="1">
    <source>
        <dbReference type="SAM" id="MobiDB-lite"/>
    </source>
</evidence>
<feature type="transmembrane region" description="Helical" evidence="2">
    <location>
        <begin position="50"/>
        <end position="67"/>
    </location>
</feature>
<feature type="region of interest" description="Disordered" evidence="1">
    <location>
        <begin position="137"/>
        <end position="186"/>
    </location>
</feature>
<reference evidence="3 4" key="1">
    <citation type="submission" date="2016-08" db="EMBL/GenBank/DDBJ databases">
        <title>Characterization and recognition of Brachyspira hampsonii sp. nov., a novel intestinal spirochete that is pathogenic to pigs.</title>
        <authorList>
            <person name="Mirajkar N."/>
            <person name="La T."/>
            <person name="Phillips N."/>
            <person name="Hampson D."/>
            <person name="Gebhart C."/>
        </authorList>
    </citation>
    <scope>NUCLEOTIDE SEQUENCE [LARGE SCALE GENOMIC DNA]</scope>
    <source>
        <strain evidence="3 4">P280/1</strain>
    </source>
</reference>
<accession>A0A1E5NCF1</accession>
<proteinExistence type="predicted"/>
<name>A0A1E5NCF1_9SPIR</name>
<dbReference type="Proteomes" id="UP000095247">
    <property type="component" value="Unassembled WGS sequence"/>
</dbReference>
<comment type="caution">
    <text evidence="3">The sequence shown here is derived from an EMBL/GenBank/DDBJ whole genome shotgun (WGS) entry which is preliminary data.</text>
</comment>
<keyword evidence="2" id="KW-1133">Transmembrane helix</keyword>
<dbReference type="EMBL" id="MDCO01000012">
    <property type="protein sequence ID" value="OEJ13771.1"/>
    <property type="molecule type" value="Genomic_DNA"/>
</dbReference>
<protein>
    <submittedName>
        <fullName evidence="3">Uncharacterized protein</fullName>
    </submittedName>
</protein>
<feature type="compositionally biased region" description="Basic and acidic residues" evidence="1">
    <location>
        <begin position="168"/>
        <end position="186"/>
    </location>
</feature>
<dbReference type="RefSeq" id="WP_069727078.1">
    <property type="nucleotide sequence ID" value="NZ_MDCO01000012.1"/>
</dbReference>
<organism evidence="3 4">
    <name type="scientific">Brachyspira hampsonii</name>
    <dbReference type="NCBI Taxonomy" id="1287055"/>
    <lineage>
        <taxon>Bacteria</taxon>
        <taxon>Pseudomonadati</taxon>
        <taxon>Spirochaetota</taxon>
        <taxon>Spirochaetia</taxon>
        <taxon>Brachyspirales</taxon>
        <taxon>Brachyspiraceae</taxon>
        <taxon>Brachyspira</taxon>
    </lineage>
</organism>
<evidence type="ECO:0000313" key="4">
    <source>
        <dbReference type="Proteomes" id="UP000095247"/>
    </source>
</evidence>
<feature type="compositionally biased region" description="Low complexity" evidence="1">
    <location>
        <begin position="150"/>
        <end position="165"/>
    </location>
</feature>
<dbReference type="AlphaFoldDB" id="A0A1E5NCF1"/>